<evidence type="ECO:0000259" key="8">
    <source>
        <dbReference type="Pfam" id="PF00361"/>
    </source>
</evidence>
<keyword evidence="10" id="KW-1185">Reference proteome</keyword>
<feature type="transmembrane region" description="Helical" evidence="7">
    <location>
        <begin position="76"/>
        <end position="101"/>
    </location>
</feature>
<evidence type="ECO:0000256" key="7">
    <source>
        <dbReference type="SAM" id="Phobius"/>
    </source>
</evidence>
<keyword evidence="4 7" id="KW-1133">Transmembrane helix</keyword>
<evidence type="ECO:0000313" key="10">
    <source>
        <dbReference type="Proteomes" id="UP000545493"/>
    </source>
</evidence>
<comment type="subcellular location">
    <subcellularLocation>
        <location evidence="1">Endomembrane system</location>
        <topology evidence="1">Multi-pass membrane protein</topology>
    </subcellularLocation>
    <subcellularLocation>
        <location evidence="6">Membrane</location>
        <topology evidence="6">Multi-pass membrane protein</topology>
    </subcellularLocation>
</comment>
<accession>A0A7X5ZRL5</accession>
<sequence length="501" mass="52306">MGFPWLTTVGAVPLVGSVVVAVLPRGADRLARRVALTFALAAVALLAVAATGFRAGEPGFQLAEQHPWIPRFGISYGLGVDGVGLTMVALTAVLTPIVIAASASTGRGFLALALALETAAIGAFAATDVFLFYVLFEAMLVPMYFLIGRYGGRSRSAAAMKFLLYSLAGGLLMLVAVIGLYVVSAQQLPQGTFDFPTLAAAVRDGTLRLDPVTERLLFAGFFVAFAIKAPLWPLHSWLPSAVTESTPGAAVLLVGILDKVGTFGMLRYCLSLFPEASEFFTPLVVVLSVIGIGYGALVAIGQTEIMRLIAYTSLSHFGFITIGVFAMTPQSQAGAAFYMVSHGLSIAALFLIAGFLISRRGSDLIADYGGVQQLAPVLAGTFLFAGLATLALPGLSGFVAEFLVLVGTFTAYPAAAVIAAGGVVLAAVYVLWLYQRTMTGDLRPGNEGVTDLRAGERWVIAPLLALILGLGLYPEPVLDVIEPVVAGTVQQTGVATPPEAR</sequence>
<evidence type="ECO:0000256" key="2">
    <source>
        <dbReference type="ARBA" id="ARBA00009025"/>
    </source>
</evidence>
<feature type="transmembrane region" description="Helical" evidence="7">
    <location>
        <begin position="131"/>
        <end position="150"/>
    </location>
</feature>
<comment type="caution">
    <text evidence="9">The sequence shown here is derived from an EMBL/GenBank/DDBJ whole genome shotgun (WGS) entry which is preliminary data.</text>
</comment>
<feature type="transmembrane region" description="Helical" evidence="7">
    <location>
        <begin position="335"/>
        <end position="357"/>
    </location>
</feature>
<dbReference type="GO" id="GO:0012505">
    <property type="term" value="C:endomembrane system"/>
    <property type="evidence" value="ECO:0007669"/>
    <property type="project" value="UniProtKB-SubCell"/>
</dbReference>
<feature type="transmembrane region" description="Helical" evidence="7">
    <location>
        <begin position="279"/>
        <end position="301"/>
    </location>
</feature>
<dbReference type="GO" id="GO:0008137">
    <property type="term" value="F:NADH dehydrogenase (ubiquinone) activity"/>
    <property type="evidence" value="ECO:0007669"/>
    <property type="project" value="InterPro"/>
</dbReference>
<dbReference type="NCBIfam" id="TIGR01972">
    <property type="entry name" value="NDH_I_M"/>
    <property type="match status" value="1"/>
</dbReference>
<dbReference type="Pfam" id="PF00361">
    <property type="entry name" value="Proton_antipo_M"/>
    <property type="match status" value="1"/>
</dbReference>
<evidence type="ECO:0000313" key="9">
    <source>
        <dbReference type="EMBL" id="NIJ12972.1"/>
    </source>
</evidence>
<dbReference type="PRINTS" id="PR01437">
    <property type="entry name" value="NUOXDRDTASE4"/>
</dbReference>
<evidence type="ECO:0000256" key="6">
    <source>
        <dbReference type="RuleBase" id="RU000320"/>
    </source>
</evidence>
<dbReference type="GO" id="GO:0015990">
    <property type="term" value="P:electron transport coupled proton transport"/>
    <property type="evidence" value="ECO:0007669"/>
    <property type="project" value="TreeGrafter"/>
</dbReference>
<feature type="transmembrane region" description="Helical" evidence="7">
    <location>
        <begin position="411"/>
        <end position="434"/>
    </location>
</feature>
<evidence type="ECO:0000256" key="5">
    <source>
        <dbReference type="ARBA" id="ARBA00023136"/>
    </source>
</evidence>
<dbReference type="PANTHER" id="PTHR43507">
    <property type="entry name" value="NADH-UBIQUINONE OXIDOREDUCTASE CHAIN 4"/>
    <property type="match status" value="1"/>
</dbReference>
<feature type="transmembrane region" description="Helical" evidence="7">
    <location>
        <begin position="216"/>
        <end position="238"/>
    </location>
</feature>
<evidence type="ECO:0000256" key="3">
    <source>
        <dbReference type="ARBA" id="ARBA00022692"/>
    </source>
</evidence>
<feature type="transmembrane region" description="Helical" evidence="7">
    <location>
        <begin position="377"/>
        <end position="399"/>
    </location>
</feature>
<proteinExistence type="inferred from homology"/>
<name>A0A7X5ZRL5_9PSEU</name>
<comment type="similarity">
    <text evidence="2">Belongs to the complex I subunit 4 family.</text>
</comment>
<feature type="domain" description="NADH:quinone oxidoreductase/Mrp antiporter transmembrane" evidence="8">
    <location>
        <begin position="126"/>
        <end position="421"/>
    </location>
</feature>
<gene>
    <name evidence="9" type="ORF">FHU38_003316</name>
</gene>
<dbReference type="AlphaFoldDB" id="A0A7X5ZRL5"/>
<dbReference type="InterPro" id="IPR003918">
    <property type="entry name" value="NADH_UbQ_OxRdtase"/>
</dbReference>
<feature type="transmembrane region" description="Helical" evidence="7">
    <location>
        <begin position="162"/>
        <end position="183"/>
    </location>
</feature>
<dbReference type="InterPro" id="IPR010227">
    <property type="entry name" value="NADH_Q_OxRdtase_chainM/4"/>
</dbReference>
<feature type="transmembrane region" description="Helical" evidence="7">
    <location>
        <begin position="250"/>
        <end position="273"/>
    </location>
</feature>
<dbReference type="PANTHER" id="PTHR43507:SF1">
    <property type="entry name" value="NADH-UBIQUINONE OXIDOREDUCTASE CHAIN 4"/>
    <property type="match status" value="1"/>
</dbReference>
<dbReference type="InterPro" id="IPR001750">
    <property type="entry name" value="ND/Mrp_TM"/>
</dbReference>
<feature type="transmembrane region" description="Helical" evidence="7">
    <location>
        <begin position="6"/>
        <end position="23"/>
    </location>
</feature>
<dbReference type="GO" id="GO:0042773">
    <property type="term" value="P:ATP synthesis coupled electron transport"/>
    <property type="evidence" value="ECO:0007669"/>
    <property type="project" value="InterPro"/>
</dbReference>
<dbReference type="EMBL" id="JAAOYM010000001">
    <property type="protein sequence ID" value="NIJ12972.1"/>
    <property type="molecule type" value="Genomic_DNA"/>
</dbReference>
<protein>
    <submittedName>
        <fullName evidence="9">NADH-quinone oxidoreductase subunit M</fullName>
    </submittedName>
</protein>
<feature type="transmembrane region" description="Helical" evidence="7">
    <location>
        <begin position="108"/>
        <end position="125"/>
    </location>
</feature>
<organism evidence="9 10">
    <name type="scientific">Saccharomonospora amisosensis</name>
    <dbReference type="NCBI Taxonomy" id="1128677"/>
    <lineage>
        <taxon>Bacteria</taxon>
        <taxon>Bacillati</taxon>
        <taxon>Actinomycetota</taxon>
        <taxon>Actinomycetes</taxon>
        <taxon>Pseudonocardiales</taxon>
        <taxon>Pseudonocardiaceae</taxon>
        <taxon>Saccharomonospora</taxon>
    </lineage>
</organism>
<evidence type="ECO:0000256" key="4">
    <source>
        <dbReference type="ARBA" id="ARBA00022989"/>
    </source>
</evidence>
<dbReference type="Proteomes" id="UP000545493">
    <property type="component" value="Unassembled WGS sequence"/>
</dbReference>
<dbReference type="RefSeq" id="WP_167172407.1">
    <property type="nucleotide sequence ID" value="NZ_JAAOYM010000001.1"/>
</dbReference>
<keyword evidence="3 6" id="KW-0812">Transmembrane</keyword>
<dbReference type="GO" id="GO:0003954">
    <property type="term" value="F:NADH dehydrogenase activity"/>
    <property type="evidence" value="ECO:0007669"/>
    <property type="project" value="TreeGrafter"/>
</dbReference>
<evidence type="ECO:0000256" key="1">
    <source>
        <dbReference type="ARBA" id="ARBA00004127"/>
    </source>
</evidence>
<feature type="transmembrane region" description="Helical" evidence="7">
    <location>
        <begin position="35"/>
        <end position="56"/>
    </location>
</feature>
<dbReference type="GO" id="GO:0048039">
    <property type="term" value="F:ubiquinone binding"/>
    <property type="evidence" value="ECO:0007669"/>
    <property type="project" value="TreeGrafter"/>
</dbReference>
<reference evidence="9 10" key="1">
    <citation type="submission" date="2020-03" db="EMBL/GenBank/DDBJ databases">
        <title>Sequencing the genomes of 1000 actinobacteria strains.</title>
        <authorList>
            <person name="Klenk H.-P."/>
        </authorList>
    </citation>
    <scope>NUCLEOTIDE SEQUENCE [LARGE SCALE GENOMIC DNA]</scope>
    <source>
        <strain evidence="9 10">DSM 45685</strain>
    </source>
</reference>
<dbReference type="GO" id="GO:0016020">
    <property type="term" value="C:membrane"/>
    <property type="evidence" value="ECO:0007669"/>
    <property type="project" value="UniProtKB-SubCell"/>
</dbReference>
<keyword evidence="5 7" id="KW-0472">Membrane</keyword>
<feature type="transmembrane region" description="Helical" evidence="7">
    <location>
        <begin position="308"/>
        <end position="329"/>
    </location>
</feature>
<dbReference type="NCBIfam" id="NF004500">
    <property type="entry name" value="PRK05846.1-4"/>
    <property type="match status" value="1"/>
</dbReference>